<evidence type="ECO:0000313" key="2">
    <source>
        <dbReference type="Proteomes" id="UP000054282"/>
    </source>
</evidence>
<gene>
    <name evidence="1" type="ORF">PFDG_03695</name>
</gene>
<dbReference type="Gene3D" id="1.10.760.10">
    <property type="entry name" value="Cytochrome c-like domain"/>
    <property type="match status" value="1"/>
</dbReference>
<dbReference type="GO" id="GO:0020037">
    <property type="term" value="F:heme binding"/>
    <property type="evidence" value="ECO:0007669"/>
    <property type="project" value="InterPro"/>
</dbReference>
<evidence type="ECO:0000313" key="1">
    <source>
        <dbReference type="EMBL" id="KOB87631.1"/>
    </source>
</evidence>
<dbReference type="EMBL" id="DS016617">
    <property type="protein sequence ID" value="KOB87631.1"/>
    <property type="molecule type" value="Genomic_DNA"/>
</dbReference>
<reference evidence="2" key="2">
    <citation type="submission" date="2006-09" db="EMBL/GenBank/DDBJ databases">
        <title>The genome sequence of Plasmodium falciparum Dd2.</title>
        <authorList>
            <consortium name="The Broad Institute Genome Sequencing Platform"/>
            <person name="Birren B."/>
            <person name="Lander E."/>
            <person name="Galagan J."/>
            <person name="Nusbaum C."/>
            <person name="Devon K."/>
            <person name="Henn M."/>
            <person name="Jaffe D."/>
            <person name="Butler J."/>
            <person name="Alvarez P."/>
            <person name="Gnerre S."/>
            <person name="Grabherr M."/>
            <person name="Kleber M."/>
            <person name="Mauceli E."/>
            <person name="Brockman W."/>
            <person name="MacCallum I.A."/>
            <person name="Rounsley S."/>
            <person name="Young S."/>
            <person name="LaButti K."/>
            <person name="Pushparaj V."/>
            <person name="DeCaprio D."/>
            <person name="Crawford M."/>
            <person name="Koehrsen M."/>
            <person name="Engels R."/>
            <person name="Montgomery P."/>
            <person name="Pearson M."/>
            <person name="Howarth C."/>
            <person name="Larson L."/>
            <person name="Luoma S."/>
            <person name="White J."/>
            <person name="Kodira C."/>
            <person name="Zeng Q."/>
            <person name="O'Leary S."/>
            <person name="Yandava C."/>
            <person name="Alvarado L."/>
            <person name="Wirth D."/>
            <person name="Volkman S."/>
            <person name="Hartl D."/>
        </authorList>
    </citation>
    <scope>NUCLEOTIDE SEQUENCE [LARGE SCALE GENOMIC DNA]</scope>
</reference>
<organism evidence="1 2">
    <name type="scientific">Plasmodium falciparum (isolate Dd2)</name>
    <dbReference type="NCBI Taxonomy" id="57267"/>
    <lineage>
        <taxon>Eukaryota</taxon>
        <taxon>Sar</taxon>
        <taxon>Alveolata</taxon>
        <taxon>Apicomplexa</taxon>
        <taxon>Aconoidasida</taxon>
        <taxon>Haemosporida</taxon>
        <taxon>Plasmodiidae</taxon>
        <taxon>Plasmodium</taxon>
        <taxon>Plasmodium (Laverania)</taxon>
    </lineage>
</organism>
<dbReference type="Proteomes" id="UP000054282">
    <property type="component" value="Unassembled WGS sequence"/>
</dbReference>
<dbReference type="OrthoDB" id="449280at2759"/>
<dbReference type="InterPro" id="IPR036909">
    <property type="entry name" value="Cyt_c-like_dom_sf"/>
</dbReference>
<dbReference type="KEGG" id="pfd:PFDG_03695"/>
<reference evidence="2" key="1">
    <citation type="submission" date="2006-09" db="EMBL/GenBank/DDBJ databases">
        <title>Annotation of Plasmodium falciparum Dd2.</title>
        <authorList>
            <consortium name="The Broad Institute Genome Sequencing Platform"/>
            <person name="Volkman S.K."/>
            <person name="Neafsey D.E."/>
            <person name="Dash A.P."/>
            <person name="Chitnis C.E."/>
            <person name="Hartl D.L."/>
            <person name="Young S.K."/>
            <person name="Zeng Q."/>
            <person name="Koehrsen M."/>
            <person name="Alvarado L."/>
            <person name="Berlin A."/>
            <person name="Borenstein D."/>
            <person name="Chapman S.B."/>
            <person name="Chen Z."/>
            <person name="Engels R."/>
            <person name="Freedman E."/>
            <person name="Gellesch M."/>
            <person name="Goldberg J."/>
            <person name="Griggs A."/>
            <person name="Gujja S."/>
            <person name="Heilman E.R."/>
            <person name="Heiman D.I."/>
            <person name="Howarth C."/>
            <person name="Jen D."/>
            <person name="Larson L."/>
            <person name="Mehta T."/>
            <person name="Neiman D."/>
            <person name="Park D."/>
            <person name="Pearson M."/>
            <person name="Roberts A."/>
            <person name="Saif S."/>
            <person name="Shea T."/>
            <person name="Shenoy N."/>
            <person name="Sisk P."/>
            <person name="Stolte C."/>
            <person name="Sykes S."/>
            <person name="Walk T."/>
            <person name="White J."/>
            <person name="Yandava C."/>
            <person name="Haas B."/>
            <person name="Henn M.R."/>
            <person name="Nusbaum C."/>
            <person name="Birren B."/>
        </authorList>
    </citation>
    <scope>NUCLEOTIDE SEQUENCE [LARGE SCALE GENOMIC DNA]</scope>
</reference>
<accession>A0A0L7M455</accession>
<dbReference type="AlphaFoldDB" id="A0A0L7M455"/>
<proteinExistence type="predicted"/>
<dbReference type="GO" id="GO:0009055">
    <property type="term" value="F:electron transfer activity"/>
    <property type="evidence" value="ECO:0007669"/>
    <property type="project" value="InterPro"/>
</dbReference>
<name>A0A0L7M455_PLAF4</name>
<sequence length="66" mass="7583">MSKGNSPFQTSPDLYTSGIIWNDVNLLKYMKNPQQFVESHIGMTFKGLSNLQERGRYCTLLKNIDL</sequence>
<protein>
    <submittedName>
        <fullName evidence="1">Uncharacterized protein</fullName>
    </submittedName>
</protein>